<evidence type="ECO:0000256" key="2">
    <source>
        <dbReference type="ARBA" id="ARBA00010022"/>
    </source>
</evidence>
<accession>A0A6I8Q903</accession>
<dbReference type="CDD" id="cd00126">
    <property type="entry name" value="PAH"/>
    <property type="match status" value="1"/>
</dbReference>
<proteinExistence type="inferred from homology"/>
<sequence>MPSLLGKFLVLFFIILAVSFDCSGAPSEPMHPGDQASPEQLAKYYDDWWQYITFITRPSSKVEFTEFIESLLNILLKIGLNPNLSLHINI</sequence>
<dbReference type="AlphaFoldDB" id="A0A6I8Q903"/>
<dbReference type="GO" id="GO:0005576">
    <property type="term" value="C:extracellular region"/>
    <property type="evidence" value="ECO:0007669"/>
    <property type="project" value="UniProtKB-SubCell"/>
</dbReference>
<comment type="subcellular location">
    <subcellularLocation>
        <location evidence="1">Secreted</location>
    </subcellularLocation>
</comment>
<organism evidence="6">
    <name type="scientific">Xenopus tropicalis</name>
    <name type="common">Western clawed frog</name>
    <name type="synonym">Silurana tropicalis</name>
    <dbReference type="NCBI Taxonomy" id="8364"/>
    <lineage>
        <taxon>Eukaryota</taxon>
        <taxon>Metazoa</taxon>
        <taxon>Chordata</taxon>
        <taxon>Craniata</taxon>
        <taxon>Vertebrata</taxon>
        <taxon>Euteleostomi</taxon>
        <taxon>Amphibia</taxon>
        <taxon>Batrachia</taxon>
        <taxon>Anura</taxon>
        <taxon>Pipoidea</taxon>
        <taxon>Pipidae</taxon>
        <taxon>Xenopodinae</taxon>
        <taxon>Xenopus</taxon>
        <taxon>Silurana</taxon>
    </lineage>
</organism>
<reference evidence="6" key="1">
    <citation type="journal article" date="2010" name="Science">
        <title>The genome of the Western clawed frog Xenopus tropicalis.</title>
        <authorList>
            <person name="Hellsten U."/>
            <person name="Harland R.M."/>
            <person name="Gilchrist M.J."/>
            <person name="Hendrix D."/>
            <person name="Jurka J."/>
            <person name="Kapitonov V."/>
            <person name="Ovcharenko I."/>
            <person name="Putnam N.H."/>
            <person name="Shu S."/>
            <person name="Taher L."/>
            <person name="Blitz I.L."/>
            <person name="Blumberg B."/>
            <person name="Dichmann D.S."/>
            <person name="Dubchak I."/>
            <person name="Amaya E."/>
            <person name="Detter J.C."/>
            <person name="Fletcher R."/>
            <person name="Gerhard D.S."/>
            <person name="Goodstein D."/>
            <person name="Graves T."/>
            <person name="Grigoriev I.V."/>
            <person name="Grimwood J."/>
            <person name="Kawashima T."/>
            <person name="Lindquist E."/>
            <person name="Lucas S.M."/>
            <person name="Mead P.E."/>
            <person name="Mitros T."/>
            <person name="Ogino H."/>
            <person name="Ohta Y."/>
            <person name="Poliakov A.V."/>
            <person name="Pollet N."/>
            <person name="Robert J."/>
            <person name="Salamov A."/>
            <person name="Sater A.K."/>
            <person name="Schmutz J."/>
            <person name="Terry A."/>
            <person name="Vize P.D."/>
            <person name="Warren W.C."/>
            <person name="Wells D."/>
            <person name="Wills A."/>
            <person name="Wilson R.K."/>
            <person name="Zimmerman L.B."/>
            <person name="Zorn A.M."/>
            <person name="Grainger R."/>
            <person name="Grammer T."/>
            <person name="Khokha M.K."/>
            <person name="Richardson P.M."/>
            <person name="Rokhsar D.S."/>
        </authorList>
    </citation>
    <scope>NUCLEOTIDE SEQUENCE [LARGE SCALE GENOMIC DNA]</scope>
    <source>
        <strain evidence="6">Nigerian</strain>
    </source>
</reference>
<feature type="signal peptide" evidence="5">
    <location>
        <begin position="1"/>
        <end position="24"/>
    </location>
</feature>
<dbReference type="InterPro" id="IPR001955">
    <property type="entry name" value="Pancreatic_hormone-like"/>
</dbReference>
<dbReference type="InParanoid" id="A0A6I8Q903"/>
<dbReference type="Gene3D" id="6.10.250.900">
    <property type="match status" value="1"/>
</dbReference>
<dbReference type="PRINTS" id="PR00278">
    <property type="entry name" value="PANCHORMONE"/>
</dbReference>
<evidence type="ECO:0000256" key="4">
    <source>
        <dbReference type="RuleBase" id="RU000656"/>
    </source>
</evidence>
<dbReference type="Ensembl" id="ENSXETT00000099061">
    <property type="protein sequence ID" value="ENSXETP00000069147"/>
    <property type="gene ID" value="ENSXETG00000034840"/>
</dbReference>
<dbReference type="SMART" id="SM00309">
    <property type="entry name" value="PAH"/>
    <property type="match status" value="1"/>
</dbReference>
<dbReference type="GeneTree" id="ENSGT01010000229863"/>
<reference evidence="6" key="2">
    <citation type="submission" date="2020-05" db="UniProtKB">
        <authorList>
            <consortium name="Ensembl"/>
        </authorList>
    </citation>
    <scope>IDENTIFICATION</scope>
</reference>
<feature type="chain" id="PRO_5030155217" evidence="5">
    <location>
        <begin position="25"/>
        <end position="90"/>
    </location>
</feature>
<dbReference type="GO" id="GO:0005179">
    <property type="term" value="F:hormone activity"/>
    <property type="evidence" value="ECO:0007669"/>
    <property type="project" value="InterPro"/>
</dbReference>
<dbReference type="Bgee" id="ENSXETG00000034840">
    <property type="expression patterns" value="Expressed in liver and 1 other cell type or tissue"/>
</dbReference>
<keyword evidence="3" id="KW-0964">Secreted</keyword>
<evidence type="ECO:0000256" key="3">
    <source>
        <dbReference type="ARBA" id="ARBA00022525"/>
    </source>
</evidence>
<evidence type="ECO:0000256" key="1">
    <source>
        <dbReference type="ARBA" id="ARBA00004613"/>
    </source>
</evidence>
<comment type="similarity">
    <text evidence="2 4">Belongs to the NPY family.</text>
</comment>
<name>A0A6I8Q903_XENTR</name>
<dbReference type="PROSITE" id="PS50276">
    <property type="entry name" value="PANCREATIC_HORMONE_2"/>
    <property type="match status" value="1"/>
</dbReference>
<evidence type="ECO:0000256" key="5">
    <source>
        <dbReference type="SAM" id="SignalP"/>
    </source>
</evidence>
<keyword evidence="5" id="KW-0732">Signal</keyword>
<protein>
    <submittedName>
        <fullName evidence="6">Uncharacterized protein</fullName>
    </submittedName>
</protein>
<evidence type="ECO:0000313" key="6">
    <source>
        <dbReference type="Ensembl" id="ENSXETP00000069147"/>
    </source>
</evidence>